<evidence type="ECO:0000256" key="2">
    <source>
        <dbReference type="ARBA" id="ARBA00022649"/>
    </source>
</evidence>
<organism evidence="3 4">
    <name type="scientific">candidate division WWE3 bacterium CG08_land_8_20_14_0_20_41_15</name>
    <dbReference type="NCBI Taxonomy" id="1975086"/>
    <lineage>
        <taxon>Bacteria</taxon>
        <taxon>Katanobacteria</taxon>
    </lineage>
</organism>
<dbReference type="PANTHER" id="PTHR35601">
    <property type="entry name" value="TOXIN RELE"/>
    <property type="match status" value="1"/>
</dbReference>
<protein>
    <submittedName>
        <fullName evidence="3">Type II toxin-antitoxin system RelE/ParE family toxin</fullName>
    </submittedName>
</protein>
<comment type="caution">
    <text evidence="3">The sequence shown here is derived from an EMBL/GenBank/DDBJ whole genome shotgun (WGS) entry which is preliminary data.</text>
</comment>
<evidence type="ECO:0000313" key="4">
    <source>
        <dbReference type="Proteomes" id="UP000231098"/>
    </source>
</evidence>
<keyword evidence="2" id="KW-1277">Toxin-antitoxin system</keyword>
<dbReference type="AlphaFoldDB" id="A0A2H0X9S6"/>
<dbReference type="Proteomes" id="UP000231098">
    <property type="component" value="Unassembled WGS sequence"/>
</dbReference>
<dbReference type="InterPro" id="IPR035093">
    <property type="entry name" value="RelE/ParE_toxin_dom_sf"/>
</dbReference>
<sequence>MPYTLIYVKSAVKDLKKLDAVSKKQIGKKIVVLSKDPLKYARKMIDPKIGTYRWRIGNHRVIFDIVEKQIVVLKIGHRKDIYES</sequence>
<dbReference type="PANTHER" id="PTHR35601:SF1">
    <property type="entry name" value="TOXIN RELE"/>
    <property type="match status" value="1"/>
</dbReference>
<evidence type="ECO:0000313" key="3">
    <source>
        <dbReference type="EMBL" id="PIS21683.1"/>
    </source>
</evidence>
<dbReference type="InterPro" id="IPR007712">
    <property type="entry name" value="RelE/ParE_toxin"/>
</dbReference>
<dbReference type="Pfam" id="PF05016">
    <property type="entry name" value="ParE_toxin"/>
    <property type="match status" value="1"/>
</dbReference>
<name>A0A2H0X9S6_UNCKA</name>
<dbReference type="Gene3D" id="3.30.2310.20">
    <property type="entry name" value="RelE-like"/>
    <property type="match status" value="1"/>
</dbReference>
<dbReference type="EMBL" id="PEYV01000027">
    <property type="protein sequence ID" value="PIS21683.1"/>
    <property type="molecule type" value="Genomic_DNA"/>
</dbReference>
<accession>A0A2H0X9S6</accession>
<proteinExistence type="inferred from homology"/>
<comment type="similarity">
    <text evidence="1">Belongs to the RelE toxin family.</text>
</comment>
<reference evidence="4" key="1">
    <citation type="submission" date="2017-09" db="EMBL/GenBank/DDBJ databases">
        <title>Depth-based differentiation of microbial function through sediment-hosted aquifers and enrichment of novel symbionts in the deep terrestrial subsurface.</title>
        <authorList>
            <person name="Probst A.J."/>
            <person name="Ladd B."/>
            <person name="Jarett J.K."/>
            <person name="Geller-Mcgrath D.E."/>
            <person name="Sieber C.M.K."/>
            <person name="Emerson J.B."/>
            <person name="Anantharaman K."/>
            <person name="Thomas B.C."/>
            <person name="Malmstrom R."/>
            <person name="Stieglmeier M."/>
            <person name="Klingl A."/>
            <person name="Woyke T."/>
            <person name="Ryan C.M."/>
            <person name="Banfield J.F."/>
        </authorList>
    </citation>
    <scope>NUCLEOTIDE SEQUENCE [LARGE SCALE GENOMIC DNA]</scope>
</reference>
<gene>
    <name evidence="3" type="ORF">COT51_01450</name>
</gene>
<evidence type="ECO:0000256" key="1">
    <source>
        <dbReference type="ARBA" id="ARBA00006226"/>
    </source>
</evidence>
<dbReference type="SUPFAM" id="SSF143011">
    <property type="entry name" value="RelE-like"/>
    <property type="match status" value="1"/>
</dbReference>